<evidence type="ECO:0008006" key="11">
    <source>
        <dbReference type="Google" id="ProtNLM"/>
    </source>
</evidence>
<dbReference type="Proteomes" id="UP000623129">
    <property type="component" value="Unassembled WGS sequence"/>
</dbReference>
<keyword evidence="5 8" id="KW-1133">Transmembrane helix</keyword>
<evidence type="ECO:0000313" key="9">
    <source>
        <dbReference type="EMBL" id="KAF3327104.1"/>
    </source>
</evidence>
<feature type="transmembrane region" description="Helical" evidence="8">
    <location>
        <begin position="119"/>
        <end position="143"/>
    </location>
</feature>
<evidence type="ECO:0000256" key="1">
    <source>
        <dbReference type="ARBA" id="ARBA00004141"/>
    </source>
</evidence>
<dbReference type="PANTHER" id="PTHR45724:SF55">
    <property type="entry name" value="AQUAPORIN NIP3-2"/>
    <property type="match status" value="1"/>
</dbReference>
<keyword evidence="3 7" id="KW-0812">Transmembrane</keyword>
<dbReference type="InterPro" id="IPR022357">
    <property type="entry name" value="MIP_CS"/>
</dbReference>
<dbReference type="GO" id="GO:0016020">
    <property type="term" value="C:membrane"/>
    <property type="evidence" value="ECO:0007669"/>
    <property type="project" value="UniProtKB-SubCell"/>
</dbReference>
<dbReference type="PRINTS" id="PR00783">
    <property type="entry name" value="MINTRINSICP"/>
</dbReference>
<dbReference type="Pfam" id="PF00230">
    <property type="entry name" value="MIP"/>
    <property type="match status" value="1"/>
</dbReference>
<comment type="subcellular location">
    <subcellularLocation>
        <location evidence="1">Membrane</location>
        <topology evidence="1">Multi-pass membrane protein</topology>
    </subcellularLocation>
</comment>
<dbReference type="EMBL" id="SWLB01000017">
    <property type="protein sequence ID" value="KAF3327104.1"/>
    <property type="molecule type" value="Genomic_DNA"/>
</dbReference>
<evidence type="ECO:0000256" key="8">
    <source>
        <dbReference type="SAM" id="Phobius"/>
    </source>
</evidence>
<keyword evidence="2 7" id="KW-0813">Transport</keyword>
<reference evidence="9" key="1">
    <citation type="submission" date="2020-01" db="EMBL/GenBank/DDBJ databases">
        <title>Genome sequence of Kobresia littledalei, the first chromosome-level genome in the family Cyperaceae.</title>
        <authorList>
            <person name="Qu G."/>
        </authorList>
    </citation>
    <scope>NUCLEOTIDE SEQUENCE</scope>
    <source>
        <strain evidence="9">C.B.Clarke</strain>
        <tissue evidence="9">Leaf</tissue>
    </source>
</reference>
<dbReference type="PROSITE" id="PS00221">
    <property type="entry name" value="MIP"/>
    <property type="match status" value="1"/>
</dbReference>
<dbReference type="Gene3D" id="1.20.1080.10">
    <property type="entry name" value="Glycerol uptake facilitator protein"/>
    <property type="match status" value="1"/>
</dbReference>
<dbReference type="InterPro" id="IPR023271">
    <property type="entry name" value="Aquaporin-like"/>
</dbReference>
<dbReference type="GO" id="GO:0015267">
    <property type="term" value="F:channel activity"/>
    <property type="evidence" value="ECO:0007669"/>
    <property type="project" value="InterPro"/>
</dbReference>
<keyword evidence="4" id="KW-0677">Repeat</keyword>
<evidence type="ECO:0000256" key="6">
    <source>
        <dbReference type="ARBA" id="ARBA00023136"/>
    </source>
</evidence>
<evidence type="ECO:0000256" key="7">
    <source>
        <dbReference type="RuleBase" id="RU000477"/>
    </source>
</evidence>
<evidence type="ECO:0000256" key="5">
    <source>
        <dbReference type="ARBA" id="ARBA00022989"/>
    </source>
</evidence>
<evidence type="ECO:0000256" key="3">
    <source>
        <dbReference type="ARBA" id="ARBA00022692"/>
    </source>
</evidence>
<gene>
    <name evidence="9" type="ORF">FCM35_KLT07222</name>
</gene>
<dbReference type="PANTHER" id="PTHR45724">
    <property type="entry name" value="AQUAPORIN NIP2-1"/>
    <property type="match status" value="1"/>
</dbReference>
<feature type="transmembrane region" description="Helical" evidence="8">
    <location>
        <begin position="78"/>
        <end position="98"/>
    </location>
</feature>
<dbReference type="SUPFAM" id="SSF81338">
    <property type="entry name" value="Aquaporin-like"/>
    <property type="match status" value="1"/>
</dbReference>
<feature type="transmembrane region" description="Helical" evidence="8">
    <location>
        <begin position="194"/>
        <end position="212"/>
    </location>
</feature>
<comment type="caution">
    <text evidence="9">The sequence shown here is derived from an EMBL/GenBank/DDBJ whole genome shotgun (WGS) entry which is preliminary data.</text>
</comment>
<evidence type="ECO:0000256" key="2">
    <source>
        <dbReference type="ARBA" id="ARBA00022448"/>
    </source>
</evidence>
<feature type="transmembrane region" description="Helical" evidence="8">
    <location>
        <begin position="163"/>
        <end position="182"/>
    </location>
</feature>
<dbReference type="InterPro" id="IPR000425">
    <property type="entry name" value="MIP"/>
</dbReference>
<name>A0A833VKS3_9POAL</name>
<evidence type="ECO:0000313" key="10">
    <source>
        <dbReference type="Proteomes" id="UP000623129"/>
    </source>
</evidence>
<proteinExistence type="inferred from homology"/>
<keyword evidence="10" id="KW-1185">Reference proteome</keyword>
<accession>A0A833VKS3</accession>
<protein>
    <recommendedName>
        <fullName evidence="11">Aquaporin</fullName>
    </recommendedName>
</protein>
<feature type="transmembrane region" description="Helical" evidence="8">
    <location>
        <begin position="43"/>
        <end position="66"/>
    </location>
</feature>
<dbReference type="InterPro" id="IPR034294">
    <property type="entry name" value="Aquaporin_transptr"/>
</dbReference>
<organism evidence="9 10">
    <name type="scientific">Carex littledalei</name>
    <dbReference type="NCBI Taxonomy" id="544730"/>
    <lineage>
        <taxon>Eukaryota</taxon>
        <taxon>Viridiplantae</taxon>
        <taxon>Streptophyta</taxon>
        <taxon>Embryophyta</taxon>
        <taxon>Tracheophyta</taxon>
        <taxon>Spermatophyta</taxon>
        <taxon>Magnoliopsida</taxon>
        <taxon>Liliopsida</taxon>
        <taxon>Poales</taxon>
        <taxon>Cyperaceae</taxon>
        <taxon>Cyperoideae</taxon>
        <taxon>Cariceae</taxon>
        <taxon>Carex</taxon>
        <taxon>Carex subgen. Euthyceras</taxon>
    </lineage>
</organism>
<dbReference type="OrthoDB" id="3222at2759"/>
<dbReference type="AlphaFoldDB" id="A0A833VKS3"/>
<comment type="similarity">
    <text evidence="7">Belongs to the MIP/aquaporin (TC 1.A.8) family.</text>
</comment>
<feature type="transmembrane region" description="Helical" evidence="8">
    <location>
        <begin position="232"/>
        <end position="253"/>
    </location>
</feature>
<keyword evidence="6 8" id="KW-0472">Membrane</keyword>
<sequence>MQVYINHPKLSQKDKMGRAAMELTLPSTSNRCLKLLPDPGVSVLKMVASEFIGTFIMIFGAAATPIVDAKYTNAETLIGKAASAGTAVVVVILSTGHISGAHLNPAVTIALSLFRHFPFVYVPFYIAAQFFGSICASFALKFIFDPFHNGGVTIPTISTGRAFFLEFVITFILLFVITSLAFDLKANRKFAGMAIGGTVFLNILIAGPSTGASMNPVRTLGPAIAKGNYERIWIYFVAPIAGAIAGTGAYDFMKLQ</sequence>
<evidence type="ECO:0000256" key="4">
    <source>
        <dbReference type="ARBA" id="ARBA00022737"/>
    </source>
</evidence>